<dbReference type="STRING" id="29655.A0A0K9Q418"/>
<name>A0A0K9Q418_ZOSMR</name>
<protein>
    <submittedName>
        <fullName evidence="2">HXXXD-type acyl-transferase-like protein</fullName>
    </submittedName>
</protein>
<dbReference type="PANTHER" id="PTHR31896">
    <property type="entry name" value="FAMILY REGULATORY PROTEIN, PUTATIVE (AFU_ORTHOLOGUE AFUA_3G14730)-RELATED"/>
    <property type="match status" value="1"/>
</dbReference>
<organism evidence="2 3">
    <name type="scientific">Zostera marina</name>
    <name type="common">Eelgrass</name>
    <dbReference type="NCBI Taxonomy" id="29655"/>
    <lineage>
        <taxon>Eukaryota</taxon>
        <taxon>Viridiplantae</taxon>
        <taxon>Streptophyta</taxon>
        <taxon>Embryophyta</taxon>
        <taxon>Tracheophyta</taxon>
        <taxon>Spermatophyta</taxon>
        <taxon>Magnoliopsida</taxon>
        <taxon>Liliopsida</taxon>
        <taxon>Zosteraceae</taxon>
        <taxon>Zostera</taxon>
    </lineage>
</organism>
<dbReference type="Pfam" id="PF02458">
    <property type="entry name" value="Transferase"/>
    <property type="match status" value="1"/>
</dbReference>
<reference evidence="3" key="1">
    <citation type="journal article" date="2016" name="Nature">
        <title>The genome of the seagrass Zostera marina reveals angiosperm adaptation to the sea.</title>
        <authorList>
            <person name="Olsen J.L."/>
            <person name="Rouze P."/>
            <person name="Verhelst B."/>
            <person name="Lin Y.-C."/>
            <person name="Bayer T."/>
            <person name="Collen J."/>
            <person name="Dattolo E."/>
            <person name="De Paoli E."/>
            <person name="Dittami S."/>
            <person name="Maumus F."/>
            <person name="Michel G."/>
            <person name="Kersting A."/>
            <person name="Lauritano C."/>
            <person name="Lohaus R."/>
            <person name="Toepel M."/>
            <person name="Tonon T."/>
            <person name="Vanneste K."/>
            <person name="Amirebrahimi M."/>
            <person name="Brakel J."/>
            <person name="Bostroem C."/>
            <person name="Chovatia M."/>
            <person name="Grimwood J."/>
            <person name="Jenkins J.W."/>
            <person name="Jueterbock A."/>
            <person name="Mraz A."/>
            <person name="Stam W.T."/>
            <person name="Tice H."/>
            <person name="Bornberg-Bauer E."/>
            <person name="Green P.J."/>
            <person name="Pearson G.A."/>
            <person name="Procaccini G."/>
            <person name="Duarte C.M."/>
            <person name="Schmutz J."/>
            <person name="Reusch T.B.H."/>
            <person name="Van de Peer Y."/>
        </authorList>
    </citation>
    <scope>NUCLEOTIDE SEQUENCE [LARGE SCALE GENOMIC DNA]</scope>
    <source>
        <strain evidence="3">cv. Finnish</strain>
    </source>
</reference>
<dbReference type="Proteomes" id="UP000036987">
    <property type="component" value="Unassembled WGS sequence"/>
</dbReference>
<evidence type="ECO:0000313" key="2">
    <source>
        <dbReference type="EMBL" id="KMZ75924.1"/>
    </source>
</evidence>
<comment type="caution">
    <text evidence="2">The sequence shown here is derived from an EMBL/GenBank/DDBJ whole genome shotgun (WGS) entry which is preliminary data.</text>
</comment>
<dbReference type="EMBL" id="LFYR01000112">
    <property type="protein sequence ID" value="KMZ75924.1"/>
    <property type="molecule type" value="Genomic_DNA"/>
</dbReference>
<accession>A0A0K9Q418</accession>
<dbReference type="InterPro" id="IPR051283">
    <property type="entry name" value="Sec_Metabolite_Acyltrans"/>
</dbReference>
<gene>
    <name evidence="2" type="ORF">ZOSMA_109G00140</name>
</gene>
<keyword evidence="1 2" id="KW-0808">Transferase</keyword>
<evidence type="ECO:0000313" key="3">
    <source>
        <dbReference type="Proteomes" id="UP000036987"/>
    </source>
</evidence>
<proteinExistence type="predicted"/>
<dbReference type="OrthoDB" id="1862401at2759"/>
<dbReference type="PANTHER" id="PTHR31896:SF12">
    <property type="entry name" value="HXXXD-TYPE ACYL-TRANSFERASE FAMILY PROTEIN"/>
    <property type="match status" value="1"/>
</dbReference>
<sequence>MSAKQVFKISECQIQPKSRPDSSPKRYELSSWDLPMIPIGPIQKGLLFHISSEILPQQLNPIIDKLKSSLSIVLSHFLPLSGRLVTETVEGGGLFTFIRCGDEDTGAGFHRAVADKISVADVLNSRYSPTYVRDFFPYNGMINHEGHHLPLLAVQVTELIDGIFLGCTVNHILCDGTSFWNFMRTWSDVVSGKLFFSDDQKRPLLIHNTSSPIKLPFQNLDTLIDKSESSVPDLQDKIFHFSPASIARLKKQVNSEIVTVDIETDNRKSKAPVISSLLSVSALIWRSITRARCLPKTELVSFKLACNYRSRMLPPLPPTYFGNCIGAVSTVPIPSGDLLARNLGQTASLLHGIVSSVKDDVIIRKEIDRYVSEPVFFSISGFAKNNGVGMTSSPRFEVYECEFGLGKPFGVMIGGANIYDGKVTSFPGREGHGSMDMVICLSPETMAKLEGDLEFLNFIEVI</sequence>
<evidence type="ECO:0000256" key="1">
    <source>
        <dbReference type="ARBA" id="ARBA00022679"/>
    </source>
</evidence>
<keyword evidence="3" id="KW-1185">Reference proteome</keyword>
<dbReference type="GO" id="GO:0016747">
    <property type="term" value="F:acyltransferase activity, transferring groups other than amino-acyl groups"/>
    <property type="evidence" value="ECO:0000318"/>
    <property type="project" value="GO_Central"/>
</dbReference>
<dbReference type="Gene3D" id="3.30.559.10">
    <property type="entry name" value="Chloramphenicol acetyltransferase-like domain"/>
    <property type="match status" value="2"/>
</dbReference>
<dbReference type="InterPro" id="IPR023213">
    <property type="entry name" value="CAT-like_dom_sf"/>
</dbReference>
<dbReference type="AlphaFoldDB" id="A0A0K9Q418"/>
<dbReference type="GO" id="GO:0005737">
    <property type="term" value="C:cytoplasm"/>
    <property type="evidence" value="ECO:0000318"/>
    <property type="project" value="GO_Central"/>
</dbReference>